<dbReference type="Proteomes" id="UP001057702">
    <property type="component" value="Unassembled WGS sequence"/>
</dbReference>
<dbReference type="EMBL" id="JANFNG010000012">
    <property type="protein sequence ID" value="MCQ4082210.1"/>
    <property type="molecule type" value="Genomic_DNA"/>
</dbReference>
<evidence type="ECO:0000313" key="1">
    <source>
        <dbReference type="EMBL" id="MCQ4082210.1"/>
    </source>
</evidence>
<comment type="caution">
    <text evidence="1">The sequence shown here is derived from an EMBL/GenBank/DDBJ whole genome shotgun (WGS) entry which is preliminary data.</text>
</comment>
<evidence type="ECO:0000313" key="2">
    <source>
        <dbReference type="Proteomes" id="UP001057702"/>
    </source>
</evidence>
<dbReference type="RefSeq" id="WP_255921121.1">
    <property type="nucleotide sequence ID" value="NZ_JANFNG010000012.1"/>
</dbReference>
<accession>A0ABT1PYU0</accession>
<name>A0ABT1PYU0_9ACTN</name>
<keyword evidence="2" id="KW-1185">Reference proteome</keyword>
<reference evidence="1" key="1">
    <citation type="submission" date="2022-06" db="EMBL/GenBank/DDBJ databases">
        <title>Draft genome sequence of Streptomyces sp. RB6PN25 isolated from peat swamp forest in Thailand.</title>
        <authorList>
            <person name="Duangmal K."/>
            <person name="Klaysubun C."/>
        </authorList>
    </citation>
    <scope>NUCLEOTIDE SEQUENCE</scope>
    <source>
        <strain evidence="1">RB6PN25</strain>
    </source>
</reference>
<organism evidence="1 2">
    <name type="scientific">Streptomyces humicola</name>
    <dbReference type="NCBI Taxonomy" id="2953240"/>
    <lineage>
        <taxon>Bacteria</taxon>
        <taxon>Bacillati</taxon>
        <taxon>Actinomycetota</taxon>
        <taxon>Actinomycetes</taxon>
        <taxon>Kitasatosporales</taxon>
        <taxon>Streptomycetaceae</taxon>
        <taxon>Streptomyces</taxon>
    </lineage>
</organism>
<proteinExistence type="predicted"/>
<evidence type="ECO:0008006" key="3">
    <source>
        <dbReference type="Google" id="ProtNLM"/>
    </source>
</evidence>
<gene>
    <name evidence="1" type="ORF">NGB36_16740</name>
</gene>
<protein>
    <recommendedName>
        <fullName evidence="3">Ribbon-helix-helix protein CopG domain-containing protein</fullName>
    </recommendedName>
</protein>
<sequence>MPDPDVDPDLDVEKSPAELLLQAVDTLPKAERDRVLVWLIDPTPNSGQAAWAQRSYAQGIASRVPELSPQMGEALRRRFSAARGDELQAVPVRLTADQLATLRQWSQEHQFSMATVIRGLVGRFLEEQGAAAPSEASEPL</sequence>